<reference evidence="3 4" key="1">
    <citation type="submission" date="2019-12" db="EMBL/GenBank/DDBJ databases">
        <title>Sequence classification of anaerobic respiratory reductive dehalogenases: First we see many, then we see few.</title>
        <authorList>
            <person name="Molenda O."/>
            <person name="Puentes Jacome L.A."/>
            <person name="Cao X."/>
            <person name="Nesbo C.L."/>
            <person name="Tang S."/>
            <person name="Morson N."/>
            <person name="Patron J."/>
            <person name="Lomheim L."/>
            <person name="Wishart D.S."/>
            <person name="Edwards E.A."/>
        </authorList>
    </citation>
    <scope>NUCLEOTIDE SEQUENCE [LARGE SCALE GENOMIC DNA]</scope>
    <source>
        <strain evidence="3 4">12DCA</strain>
    </source>
</reference>
<accession>A0A857DHH4</accession>
<evidence type="ECO:0000313" key="4">
    <source>
        <dbReference type="Proteomes" id="UP000430508"/>
    </source>
</evidence>
<keyword evidence="1" id="KW-0732">Signal</keyword>
<dbReference type="AlphaFoldDB" id="A0A857DHH4"/>
<feature type="chain" id="PRO_5032535464" description="SH3b domain-containing protein" evidence="1">
    <location>
        <begin position="28"/>
        <end position="179"/>
    </location>
</feature>
<feature type="domain" description="SH3b" evidence="2">
    <location>
        <begin position="31"/>
        <end position="99"/>
    </location>
</feature>
<organism evidence="3 4">
    <name type="scientific">Dehalobacter restrictus</name>
    <dbReference type="NCBI Taxonomy" id="55583"/>
    <lineage>
        <taxon>Bacteria</taxon>
        <taxon>Bacillati</taxon>
        <taxon>Bacillota</taxon>
        <taxon>Clostridia</taxon>
        <taxon>Eubacteriales</taxon>
        <taxon>Desulfitobacteriaceae</taxon>
        <taxon>Dehalobacter</taxon>
    </lineage>
</organism>
<dbReference type="InterPro" id="IPR003646">
    <property type="entry name" value="SH3-like_bac-type"/>
</dbReference>
<feature type="signal peptide" evidence="1">
    <location>
        <begin position="1"/>
        <end position="27"/>
    </location>
</feature>
<name>A0A857DHH4_9FIRM</name>
<gene>
    <name evidence="3" type="ORF">GQ588_05990</name>
</gene>
<dbReference type="SMART" id="SM00287">
    <property type="entry name" value="SH3b"/>
    <property type="match status" value="1"/>
</dbReference>
<evidence type="ECO:0000313" key="3">
    <source>
        <dbReference type="EMBL" id="QHA00233.1"/>
    </source>
</evidence>
<dbReference type="PROSITE" id="PS51781">
    <property type="entry name" value="SH3B"/>
    <property type="match status" value="1"/>
</dbReference>
<sequence length="179" mass="19748">MKRTKRTMFTFAFVLLLLLGLQVPTYAAQDGQIRKVTTGGVNMRSGPGSSYSVIMTLSQGEALAYQSTSGDWDYFKGWKYTTSSIVNGYVPSGSAVSFTLATAKYALSIYSSESDSSYVGYDVPANAYLNVDTMAFNSYSNLYYLRLTSYVSGGTLNYQNGYVHTNFRTSSPSNYYINI</sequence>
<dbReference type="Pfam" id="PF08239">
    <property type="entry name" value="SH3_3"/>
    <property type="match status" value="1"/>
</dbReference>
<dbReference type="Proteomes" id="UP000430508">
    <property type="component" value="Chromosome"/>
</dbReference>
<dbReference type="Gene3D" id="2.30.30.40">
    <property type="entry name" value="SH3 Domains"/>
    <property type="match status" value="1"/>
</dbReference>
<evidence type="ECO:0000259" key="2">
    <source>
        <dbReference type="PROSITE" id="PS51781"/>
    </source>
</evidence>
<dbReference type="RefSeq" id="WP_019226932.1">
    <property type="nucleotide sequence ID" value="NZ_CP046996.1"/>
</dbReference>
<dbReference type="EMBL" id="CP046996">
    <property type="protein sequence ID" value="QHA00233.1"/>
    <property type="molecule type" value="Genomic_DNA"/>
</dbReference>
<evidence type="ECO:0000256" key="1">
    <source>
        <dbReference type="SAM" id="SignalP"/>
    </source>
</evidence>
<proteinExistence type="predicted"/>
<protein>
    <recommendedName>
        <fullName evidence="2">SH3b domain-containing protein</fullName>
    </recommendedName>
</protein>